<dbReference type="PANTHER" id="PTHR10099">
    <property type="entry name" value="PHOSPHORIBOSYLFORMYLGLYCINAMIDINE SYNTHASE"/>
    <property type="match status" value="1"/>
</dbReference>
<dbReference type="GO" id="GO:0006164">
    <property type="term" value="P:purine nucleotide biosynthetic process"/>
    <property type="evidence" value="ECO:0007669"/>
    <property type="project" value="TreeGrafter"/>
</dbReference>
<sequence>MLGAGGGWAKSILFNPRAYDEFSAFFHRDDTFALGVCNGCQMMVQ</sequence>
<keyword evidence="2" id="KW-1185">Reference proteome</keyword>
<dbReference type="AlphaFoldDB" id="A0A176S778"/>
<reference evidence="1 2" key="1">
    <citation type="submission" date="2016-05" db="EMBL/GenBank/DDBJ databases">
        <title>Single-cell genome of chain-forming Candidatus Thiomargarita nelsonii and comparison to other large sulfur-oxidizing bacteria.</title>
        <authorList>
            <person name="Winkel M."/>
            <person name="Salman V."/>
            <person name="Woyke T."/>
            <person name="Schulz-Vogt H."/>
            <person name="Richter M."/>
            <person name="Flood B."/>
            <person name="Bailey J."/>
            <person name="Amann R."/>
            <person name="Mussmann M."/>
        </authorList>
    </citation>
    <scope>NUCLEOTIDE SEQUENCE [LARGE SCALE GENOMIC DNA]</scope>
    <source>
        <strain evidence="1 2">THI036</strain>
    </source>
</reference>
<dbReference type="GO" id="GO:0005737">
    <property type="term" value="C:cytoplasm"/>
    <property type="evidence" value="ECO:0007669"/>
    <property type="project" value="TreeGrafter"/>
</dbReference>
<dbReference type="PANTHER" id="PTHR10099:SF1">
    <property type="entry name" value="PHOSPHORIBOSYLFORMYLGLYCINAMIDINE SYNTHASE"/>
    <property type="match status" value="1"/>
</dbReference>
<dbReference type="EMBL" id="LUTY01000176">
    <property type="protein sequence ID" value="OAD23758.1"/>
    <property type="molecule type" value="Genomic_DNA"/>
</dbReference>
<evidence type="ECO:0000313" key="1">
    <source>
        <dbReference type="EMBL" id="OAD23758.1"/>
    </source>
</evidence>
<evidence type="ECO:0000313" key="2">
    <source>
        <dbReference type="Proteomes" id="UP000076962"/>
    </source>
</evidence>
<protein>
    <submittedName>
        <fullName evidence="1">Phosphoribosylformylglycinamidine synthase</fullName>
    </submittedName>
</protein>
<comment type="caution">
    <text evidence="1">The sequence shown here is derived from an EMBL/GenBank/DDBJ whole genome shotgun (WGS) entry which is preliminary data.</text>
</comment>
<dbReference type="Gene3D" id="3.40.50.880">
    <property type="match status" value="1"/>
</dbReference>
<gene>
    <name evidence="1" type="ORF">THIOM_000400</name>
</gene>
<dbReference type="SUPFAM" id="SSF52317">
    <property type="entry name" value="Class I glutamine amidotransferase-like"/>
    <property type="match status" value="1"/>
</dbReference>
<dbReference type="Pfam" id="PF13507">
    <property type="entry name" value="GATase_5"/>
    <property type="match status" value="1"/>
</dbReference>
<feature type="non-terminal residue" evidence="1">
    <location>
        <position position="45"/>
    </location>
</feature>
<accession>A0A176S778</accession>
<organism evidence="1 2">
    <name type="scientific">Candidatus Thiomargarita nelsonii</name>
    <dbReference type="NCBI Taxonomy" id="1003181"/>
    <lineage>
        <taxon>Bacteria</taxon>
        <taxon>Pseudomonadati</taxon>
        <taxon>Pseudomonadota</taxon>
        <taxon>Gammaproteobacteria</taxon>
        <taxon>Thiotrichales</taxon>
        <taxon>Thiotrichaceae</taxon>
        <taxon>Thiomargarita</taxon>
    </lineage>
</organism>
<dbReference type="GO" id="GO:0004642">
    <property type="term" value="F:phosphoribosylformylglycinamidine synthase activity"/>
    <property type="evidence" value="ECO:0007669"/>
    <property type="project" value="TreeGrafter"/>
</dbReference>
<proteinExistence type="predicted"/>
<name>A0A176S778_9GAMM</name>
<dbReference type="InterPro" id="IPR029062">
    <property type="entry name" value="Class_I_gatase-like"/>
</dbReference>
<dbReference type="Proteomes" id="UP000076962">
    <property type="component" value="Unassembled WGS sequence"/>
</dbReference>